<dbReference type="EMBL" id="CAFBLE010000004">
    <property type="protein sequence ID" value="CAB4863326.1"/>
    <property type="molecule type" value="Genomic_DNA"/>
</dbReference>
<accession>A0A6J7TVL3</accession>
<dbReference type="EMBL" id="CAFBQL010000004">
    <property type="protein sequence ID" value="CAB5058009.1"/>
    <property type="molecule type" value="Genomic_DNA"/>
</dbReference>
<proteinExistence type="predicted"/>
<name>A0A6J7TVL3_9ZZZZ</name>
<evidence type="ECO:0000313" key="2">
    <source>
        <dbReference type="EMBL" id="CAB4863326.1"/>
    </source>
</evidence>
<sequence length="180" mass="21290">MTNTTEQETFDLMEFYRALGWSGDLIFLKKYSTKYGKFFTHSSIGGKIFRVYVDTFIERKGLGLVLSAKPSELNRDRPDICCRDKNSRVCREISMRHRIRETLELHQENFGYLAAPQLYRRILETWDSCCLLDYSVFNYILFTLVEDRVIEYQKSDFGTNLYRLTSIPIKRRPGRPPTKN</sequence>
<evidence type="ECO:0000313" key="4">
    <source>
        <dbReference type="EMBL" id="CAB5058009.1"/>
    </source>
</evidence>
<protein>
    <submittedName>
        <fullName evidence="4">Unannotated protein</fullName>
    </submittedName>
</protein>
<dbReference type="EMBL" id="CAFBMV010000004">
    <property type="protein sequence ID" value="CAB4921996.1"/>
    <property type="molecule type" value="Genomic_DNA"/>
</dbReference>
<evidence type="ECO:0000313" key="1">
    <source>
        <dbReference type="EMBL" id="CAB4655691.1"/>
    </source>
</evidence>
<dbReference type="AlphaFoldDB" id="A0A6J7TVL3"/>
<gene>
    <name evidence="1" type="ORF">UFOPK2289_00095</name>
    <name evidence="2" type="ORF">UFOPK3346_00594</name>
    <name evidence="3" type="ORF">UFOPK3670_00725</name>
    <name evidence="4" type="ORF">UFOPK4308_00791</name>
</gene>
<dbReference type="EMBL" id="CAEZWT010000002">
    <property type="protein sequence ID" value="CAB4655691.1"/>
    <property type="molecule type" value="Genomic_DNA"/>
</dbReference>
<reference evidence="4" key="1">
    <citation type="submission" date="2020-05" db="EMBL/GenBank/DDBJ databases">
        <authorList>
            <person name="Chiriac C."/>
            <person name="Salcher M."/>
            <person name="Ghai R."/>
            <person name="Kavagutti S V."/>
        </authorList>
    </citation>
    <scope>NUCLEOTIDE SEQUENCE</scope>
</reference>
<evidence type="ECO:0000313" key="3">
    <source>
        <dbReference type="EMBL" id="CAB4921996.1"/>
    </source>
</evidence>
<organism evidence="4">
    <name type="scientific">freshwater metagenome</name>
    <dbReference type="NCBI Taxonomy" id="449393"/>
    <lineage>
        <taxon>unclassified sequences</taxon>
        <taxon>metagenomes</taxon>
        <taxon>ecological metagenomes</taxon>
    </lineage>
</organism>